<keyword evidence="3" id="KW-1185">Reference proteome</keyword>
<dbReference type="Proteomes" id="UP000002320">
    <property type="component" value="Unassembled WGS sequence"/>
</dbReference>
<dbReference type="EMBL" id="DS232103">
    <property type="protein sequence ID" value="EDS34882.1"/>
    <property type="molecule type" value="Genomic_DNA"/>
</dbReference>
<evidence type="ECO:0000313" key="3">
    <source>
        <dbReference type="Proteomes" id="UP000002320"/>
    </source>
</evidence>
<gene>
    <name evidence="2" type="primary">6043300</name>
    <name evidence="1" type="ORF">CpipJ_CPIJ010403</name>
</gene>
<sequence>MNIEQQEAGQGTTSTDRESCRLGQYAGAAIPVRRQRVSDSILNAFTAVELAPDPVPLCAVRNPGLLQGSRCSCPAPRDTGSTQCRCEPARFRAALAIVVW</sequence>
<reference evidence="1" key="1">
    <citation type="submission" date="2007-03" db="EMBL/GenBank/DDBJ databases">
        <title>Annotation of Culex pipiens quinquefasciatus.</title>
        <authorList>
            <consortium name="The Broad Institute Genome Sequencing Platform"/>
            <person name="Atkinson P.W."/>
            <person name="Hemingway J."/>
            <person name="Christensen B.M."/>
            <person name="Higgs S."/>
            <person name="Kodira C."/>
            <person name="Hannick L."/>
            <person name="Megy K."/>
            <person name="O'Leary S."/>
            <person name="Pearson M."/>
            <person name="Haas B.J."/>
            <person name="Mauceli E."/>
            <person name="Wortman J.R."/>
            <person name="Lee N.H."/>
            <person name="Guigo R."/>
            <person name="Stanke M."/>
            <person name="Alvarado L."/>
            <person name="Amedeo P."/>
            <person name="Antoine C.H."/>
            <person name="Arensburger P."/>
            <person name="Bidwell S.L."/>
            <person name="Crawford M."/>
            <person name="Camaro F."/>
            <person name="Devon K."/>
            <person name="Engels R."/>
            <person name="Hammond M."/>
            <person name="Howarth C."/>
            <person name="Koehrsen M."/>
            <person name="Lawson D."/>
            <person name="Montgomery P."/>
            <person name="Nene V."/>
            <person name="Nusbaum C."/>
            <person name="Puiu D."/>
            <person name="Romero-Severson J."/>
            <person name="Severson D.W."/>
            <person name="Shumway M."/>
            <person name="Sisk P."/>
            <person name="Stolte C."/>
            <person name="Zeng Q."/>
            <person name="Eisenstadt E."/>
            <person name="Fraser-Liggett C."/>
            <person name="Strausberg R."/>
            <person name="Galagan J."/>
            <person name="Birren B."/>
            <person name="Collins F.H."/>
        </authorList>
    </citation>
    <scope>NUCLEOTIDE SEQUENCE [LARGE SCALE GENOMIC DNA]</scope>
    <source>
        <strain evidence="1">JHB</strain>
    </source>
</reference>
<dbReference type="AlphaFoldDB" id="B0WUB0"/>
<name>B0WUB0_CULQU</name>
<dbReference type="InParanoid" id="B0WUB0"/>
<evidence type="ECO:0000313" key="2">
    <source>
        <dbReference type="EnsemblMetazoa" id="CPIJ010403-PA"/>
    </source>
</evidence>
<accession>B0WUB0</accession>
<protein>
    <submittedName>
        <fullName evidence="1 2">Uncharacterized protein</fullName>
    </submittedName>
</protein>
<dbReference type="KEGG" id="cqu:CpipJ_CPIJ010403"/>
<evidence type="ECO:0000313" key="1">
    <source>
        <dbReference type="EMBL" id="EDS34882.1"/>
    </source>
</evidence>
<proteinExistence type="predicted"/>
<dbReference type="EnsemblMetazoa" id="CPIJ010403-RA">
    <property type="protein sequence ID" value="CPIJ010403-PA"/>
    <property type="gene ID" value="CPIJ010403"/>
</dbReference>
<organism>
    <name type="scientific">Culex quinquefasciatus</name>
    <name type="common">Southern house mosquito</name>
    <name type="synonym">Culex pungens</name>
    <dbReference type="NCBI Taxonomy" id="7176"/>
    <lineage>
        <taxon>Eukaryota</taxon>
        <taxon>Metazoa</taxon>
        <taxon>Ecdysozoa</taxon>
        <taxon>Arthropoda</taxon>
        <taxon>Hexapoda</taxon>
        <taxon>Insecta</taxon>
        <taxon>Pterygota</taxon>
        <taxon>Neoptera</taxon>
        <taxon>Endopterygota</taxon>
        <taxon>Diptera</taxon>
        <taxon>Nematocera</taxon>
        <taxon>Culicoidea</taxon>
        <taxon>Culicidae</taxon>
        <taxon>Culicinae</taxon>
        <taxon>Culicini</taxon>
        <taxon>Culex</taxon>
        <taxon>Culex</taxon>
    </lineage>
</organism>
<dbReference type="HOGENOM" id="CLU_2308755_0_0_1"/>
<dbReference type="VEuPathDB" id="VectorBase:CPIJ010403"/>
<reference evidence="2" key="2">
    <citation type="submission" date="2020-05" db="UniProtKB">
        <authorList>
            <consortium name="EnsemblMetazoa"/>
        </authorList>
    </citation>
    <scope>IDENTIFICATION</scope>
    <source>
        <strain evidence="2">JHB</strain>
    </source>
</reference>